<keyword evidence="3" id="KW-0732">Signal</keyword>
<keyword evidence="1" id="KW-0175">Coiled coil</keyword>
<evidence type="ECO:0000313" key="6">
    <source>
        <dbReference type="Proteomes" id="UP000604825"/>
    </source>
</evidence>
<dbReference type="EMBL" id="CAJGYO010000005">
    <property type="protein sequence ID" value="CAD6232833.1"/>
    <property type="molecule type" value="Genomic_DNA"/>
</dbReference>
<feature type="chain" id="PRO_5032567986" description="DCD domain-containing protein" evidence="3">
    <location>
        <begin position="24"/>
        <end position="1294"/>
    </location>
</feature>
<feature type="domain" description="DCD" evidence="4">
    <location>
        <begin position="624"/>
        <end position="757"/>
    </location>
</feature>
<sequence length="1294" mass="142444">MARHAPPQAVVLHLLLQINLVMAGSFSSNHTAVAVAQVSCLHDQETVLLRLKLSFAATAGSITAFQSLKVGTDCCRWAGVHCGDSDGRVTSLDLRNWGLESAGRLTNLVSLDLSVSAELIEIPGNGYMLFGTTELDMGQLAVSNFTSLVASLRSLRELHLDSVDLSQSADWCDALSMYTPNLRVLRLPFCGVSGPICGTLSALHSLSVIDLQYNSLTGPVPDFFANYSFLGVLQLSYNYLRGWVSPKIFELKKLVTIDLHYNHKISGSLPYFSANSCLQNLLVGDTNFSGTIPSSIGKIQSLKRLCLDAPGLSGNLPSSIGELKSLNTLKNFSTQLTDTIVFMASRNNLSGNIPTSFCMGLEFLDLSYNAFNGSIPSCLMEDADTLKVLNLKENKLDGELPQTCSLEWLDISGNRIKGQLPRSLVACKSLEVLDTANNEITDSFPCWMTTLHKLQIVILKQNKFFGPVAPSSAKDKNTCGLPSVRILDLSSNNFSGTLNKEFLSQLMGMMMEELSNETLVIEYYPQGQPADIYQATTELTYKGSELTFDKILRNLVFPDVSNNAFQGSIPASIGELILLDVLNIMGAGRKTETFYAATPSAQTQNRSNEWYGAFSVAARNLREDELGGVIFGCKHNTMNECLSKQLFGLPSSHFSYVKNVKPGMPLFLFNYSDRKMHGIYEAACAGKLNIDQFAWSDGGRIKTQFPAQVLVSMKTHCFPVPESQFQSVIRGNYYRPRHFFFELDHEQTRALISLFKPAPVHDVPNKWDPSRSMQSPTVEAYVNPGHAKPESYIKDLNPFDVSSESHCIDPYKLVDPDGEYASASRISTSHLDDESSNWDDLDDVATKEGTEFVNDDHPHINPQHNEQYGTVAVRQKLQEMSVLRQQEAQSSKDTVDSASNKPMPQEPQFDATLPTDPSDSTSKGDVRIEDLKSLGQSRGNAELLHIVKELSKRNQAMEKKLFESDKEILFLRESMKDTGRRIQELEYHYEKLQSNYNSLVPLLGSPHDNMEGPSIFLIGGYRGSTCLSSLDSFCPKTDRVVPLCSMSSARAYAAVTALKDHLYIFGGGDGSSWYHTVECYIMGSNKWITCPRLKHAKGSLAGTTLNDKIFAIGGGDGSAVFSEVEMFDPALGRWIDSVSMRQKRFAPAAAILSGTLYVTGGYDGNTYLQSAERYDPREGFWTLLPSMSARRGSHSVAVMRESLFAVGGYDGNSKISTVEIFDPRANSWRIGSSSSIARGYGCAVTMNDNLYLVGGVNDAGETIETAEVYNERQGWSISGCRSIGRRAFACAITV</sequence>
<keyword evidence="6" id="KW-1185">Reference proteome</keyword>
<dbReference type="InterPro" id="IPR044832">
    <property type="entry name" value="NRP-like"/>
</dbReference>
<accession>A0A811NXF5</accession>
<dbReference type="Gene3D" id="3.80.10.10">
    <property type="entry name" value="Ribonuclease Inhibitor"/>
    <property type="match status" value="4"/>
</dbReference>
<gene>
    <name evidence="5" type="ORF">NCGR_LOCUS22412</name>
</gene>
<evidence type="ECO:0000256" key="1">
    <source>
        <dbReference type="SAM" id="Coils"/>
    </source>
</evidence>
<dbReference type="GO" id="GO:0034976">
    <property type="term" value="P:response to endoplasmic reticulum stress"/>
    <property type="evidence" value="ECO:0007669"/>
    <property type="project" value="InterPro"/>
</dbReference>
<dbReference type="SMART" id="SM00612">
    <property type="entry name" value="Kelch"/>
    <property type="match status" value="6"/>
</dbReference>
<dbReference type="Gene3D" id="2.120.10.80">
    <property type="entry name" value="Kelch-type beta propeller"/>
    <property type="match status" value="2"/>
</dbReference>
<name>A0A811NXF5_9POAL</name>
<dbReference type="Pfam" id="PF00560">
    <property type="entry name" value="LRR_1"/>
    <property type="match status" value="3"/>
</dbReference>
<comment type="caution">
    <text evidence="5">The sequence shown here is derived from an EMBL/GenBank/DDBJ whole genome shotgun (WGS) entry which is preliminary data.</text>
</comment>
<dbReference type="SMART" id="SM00767">
    <property type="entry name" value="DCD"/>
    <property type="match status" value="1"/>
</dbReference>
<organism evidence="5 6">
    <name type="scientific">Miscanthus lutarioriparius</name>
    <dbReference type="NCBI Taxonomy" id="422564"/>
    <lineage>
        <taxon>Eukaryota</taxon>
        <taxon>Viridiplantae</taxon>
        <taxon>Streptophyta</taxon>
        <taxon>Embryophyta</taxon>
        <taxon>Tracheophyta</taxon>
        <taxon>Spermatophyta</taxon>
        <taxon>Magnoliopsida</taxon>
        <taxon>Liliopsida</taxon>
        <taxon>Poales</taxon>
        <taxon>Poaceae</taxon>
        <taxon>PACMAD clade</taxon>
        <taxon>Panicoideae</taxon>
        <taxon>Andropogonodae</taxon>
        <taxon>Andropogoneae</taxon>
        <taxon>Saccharinae</taxon>
        <taxon>Miscanthus</taxon>
    </lineage>
</organism>
<feature type="compositionally biased region" description="Polar residues" evidence="2">
    <location>
        <begin position="883"/>
        <end position="902"/>
    </location>
</feature>
<dbReference type="PANTHER" id="PTHR46034:SF42">
    <property type="entry name" value="OS01G0165200 PROTEIN"/>
    <property type="match status" value="1"/>
</dbReference>
<feature type="signal peptide" evidence="3">
    <location>
        <begin position="1"/>
        <end position="23"/>
    </location>
</feature>
<evidence type="ECO:0000259" key="4">
    <source>
        <dbReference type="PROSITE" id="PS51222"/>
    </source>
</evidence>
<proteinExistence type="predicted"/>
<dbReference type="InterPro" id="IPR013989">
    <property type="entry name" value="Dev_and_cell_death_domain"/>
</dbReference>
<reference evidence="5" key="1">
    <citation type="submission" date="2020-10" db="EMBL/GenBank/DDBJ databases">
        <authorList>
            <person name="Han B."/>
            <person name="Lu T."/>
            <person name="Zhao Q."/>
            <person name="Huang X."/>
            <person name="Zhao Y."/>
        </authorList>
    </citation>
    <scope>NUCLEOTIDE SEQUENCE</scope>
</reference>
<evidence type="ECO:0000256" key="3">
    <source>
        <dbReference type="SAM" id="SignalP"/>
    </source>
</evidence>
<dbReference type="Proteomes" id="UP000604825">
    <property type="component" value="Unassembled WGS sequence"/>
</dbReference>
<dbReference type="PROSITE" id="PS51222">
    <property type="entry name" value="DCD"/>
    <property type="match status" value="1"/>
</dbReference>
<dbReference type="InterPro" id="IPR001611">
    <property type="entry name" value="Leu-rich_rpt"/>
</dbReference>
<protein>
    <recommendedName>
        <fullName evidence="4">DCD domain-containing protein</fullName>
    </recommendedName>
</protein>
<evidence type="ECO:0000256" key="2">
    <source>
        <dbReference type="SAM" id="MobiDB-lite"/>
    </source>
</evidence>
<dbReference type="InterPro" id="IPR032675">
    <property type="entry name" value="LRR_dom_sf"/>
</dbReference>
<dbReference type="InterPro" id="IPR015915">
    <property type="entry name" value="Kelch-typ_b-propeller"/>
</dbReference>
<evidence type="ECO:0000313" key="5">
    <source>
        <dbReference type="EMBL" id="CAD6232833.1"/>
    </source>
</evidence>
<dbReference type="PANTHER" id="PTHR46034">
    <property type="match status" value="1"/>
</dbReference>
<dbReference type="OrthoDB" id="45365at2759"/>
<dbReference type="InterPro" id="IPR006652">
    <property type="entry name" value="Kelch_1"/>
</dbReference>
<dbReference type="InterPro" id="IPR011043">
    <property type="entry name" value="Gal_Oxase/kelch_b-propeller"/>
</dbReference>
<dbReference type="Pfam" id="PF10539">
    <property type="entry name" value="Dev_Cell_Death"/>
    <property type="match status" value="1"/>
</dbReference>
<feature type="coiled-coil region" evidence="1">
    <location>
        <begin position="940"/>
        <end position="995"/>
    </location>
</feature>
<dbReference type="SUPFAM" id="SSF52058">
    <property type="entry name" value="L domain-like"/>
    <property type="match status" value="2"/>
</dbReference>
<dbReference type="SUPFAM" id="SSF50965">
    <property type="entry name" value="Galactose oxidase, central domain"/>
    <property type="match status" value="1"/>
</dbReference>
<feature type="region of interest" description="Disordered" evidence="2">
    <location>
        <begin position="882"/>
        <end position="925"/>
    </location>
</feature>
<dbReference type="Pfam" id="PF01344">
    <property type="entry name" value="Kelch_1"/>
    <property type="match status" value="4"/>
</dbReference>